<gene>
    <name evidence="9" type="ORF">AMECASPLE_032280</name>
</gene>
<keyword evidence="3" id="KW-0719">Serine esterase</keyword>
<evidence type="ECO:0000313" key="10">
    <source>
        <dbReference type="Proteomes" id="UP001469553"/>
    </source>
</evidence>
<proteinExistence type="inferred from homology"/>
<evidence type="ECO:0000256" key="2">
    <source>
        <dbReference type="ARBA" id="ARBA00005964"/>
    </source>
</evidence>
<dbReference type="PANTHER" id="PTHR43918">
    <property type="entry name" value="ACETYLCHOLINESTERASE"/>
    <property type="match status" value="1"/>
</dbReference>
<keyword evidence="10" id="KW-1185">Reference proteome</keyword>
<feature type="non-terminal residue" evidence="9">
    <location>
        <position position="119"/>
    </location>
</feature>
<feature type="signal peptide" evidence="7">
    <location>
        <begin position="1"/>
        <end position="40"/>
    </location>
</feature>
<evidence type="ECO:0000259" key="8">
    <source>
        <dbReference type="Pfam" id="PF00135"/>
    </source>
</evidence>
<evidence type="ECO:0000256" key="5">
    <source>
        <dbReference type="ARBA" id="ARBA00022801"/>
    </source>
</evidence>
<dbReference type="InterPro" id="IPR002018">
    <property type="entry name" value="CarbesteraseB"/>
</dbReference>
<feature type="domain" description="Carboxylesterase type B" evidence="8">
    <location>
        <begin position="44"/>
        <end position="116"/>
    </location>
</feature>
<evidence type="ECO:0000256" key="7">
    <source>
        <dbReference type="SAM" id="SignalP"/>
    </source>
</evidence>
<keyword evidence="4" id="KW-0964">Secreted</keyword>
<dbReference type="InterPro" id="IPR029058">
    <property type="entry name" value="AB_hydrolase_fold"/>
</dbReference>
<comment type="subcellular location">
    <subcellularLocation>
        <location evidence="1">Secreted</location>
    </subcellularLocation>
</comment>
<evidence type="ECO:0000256" key="6">
    <source>
        <dbReference type="ARBA" id="ARBA00023180"/>
    </source>
</evidence>
<evidence type="ECO:0000256" key="3">
    <source>
        <dbReference type="ARBA" id="ARBA00022487"/>
    </source>
</evidence>
<dbReference type="Pfam" id="PF00135">
    <property type="entry name" value="COesterase"/>
    <property type="match status" value="1"/>
</dbReference>
<dbReference type="PANTHER" id="PTHR43918:SF5">
    <property type="entry name" value="CHOLINESTERASE"/>
    <property type="match status" value="1"/>
</dbReference>
<accession>A0ABV0XVT9</accession>
<evidence type="ECO:0000313" key="9">
    <source>
        <dbReference type="EMBL" id="MEQ2285483.1"/>
    </source>
</evidence>
<keyword evidence="6" id="KW-0325">Glycoprotein</keyword>
<dbReference type="InterPro" id="IPR050654">
    <property type="entry name" value="AChE-related_enzymes"/>
</dbReference>
<comment type="similarity">
    <text evidence="2">Belongs to the type-B carboxylesterase/lipase family.</text>
</comment>
<reference evidence="9 10" key="1">
    <citation type="submission" date="2021-06" db="EMBL/GenBank/DDBJ databases">
        <authorList>
            <person name="Palmer J.M."/>
        </authorList>
    </citation>
    <scope>NUCLEOTIDE SEQUENCE [LARGE SCALE GENOMIC DNA]</scope>
    <source>
        <strain evidence="9 10">AS_MEX2019</strain>
        <tissue evidence="9">Muscle</tissue>
    </source>
</reference>
<evidence type="ECO:0000256" key="1">
    <source>
        <dbReference type="ARBA" id="ARBA00004613"/>
    </source>
</evidence>
<evidence type="ECO:0000256" key="4">
    <source>
        <dbReference type="ARBA" id="ARBA00022525"/>
    </source>
</evidence>
<dbReference type="EMBL" id="JAHRIP010013561">
    <property type="protein sequence ID" value="MEQ2285483.1"/>
    <property type="molecule type" value="Genomic_DNA"/>
</dbReference>
<dbReference type="Proteomes" id="UP001469553">
    <property type="component" value="Unassembled WGS sequence"/>
</dbReference>
<name>A0ABV0XVT9_9TELE</name>
<feature type="chain" id="PRO_5045099323" description="Carboxylesterase type B domain-containing protein" evidence="7">
    <location>
        <begin position="41"/>
        <end position="119"/>
    </location>
</feature>
<comment type="caution">
    <text evidence="9">The sequence shown here is derived from an EMBL/GenBank/DDBJ whole genome shotgun (WGS) entry which is preliminary data.</text>
</comment>
<protein>
    <recommendedName>
        <fullName evidence="8">Carboxylesterase type B domain-containing protein</fullName>
    </recommendedName>
</protein>
<keyword evidence="5" id="KW-0378">Hydrolase</keyword>
<dbReference type="Gene3D" id="3.40.50.1820">
    <property type="entry name" value="alpha/beta hydrolase"/>
    <property type="match status" value="1"/>
</dbReference>
<keyword evidence="7" id="KW-0732">Signal</keyword>
<organism evidence="9 10">
    <name type="scientific">Ameca splendens</name>
    <dbReference type="NCBI Taxonomy" id="208324"/>
    <lineage>
        <taxon>Eukaryota</taxon>
        <taxon>Metazoa</taxon>
        <taxon>Chordata</taxon>
        <taxon>Craniata</taxon>
        <taxon>Vertebrata</taxon>
        <taxon>Euteleostomi</taxon>
        <taxon>Actinopterygii</taxon>
        <taxon>Neopterygii</taxon>
        <taxon>Teleostei</taxon>
        <taxon>Neoteleostei</taxon>
        <taxon>Acanthomorphata</taxon>
        <taxon>Ovalentaria</taxon>
        <taxon>Atherinomorphae</taxon>
        <taxon>Cyprinodontiformes</taxon>
        <taxon>Goodeidae</taxon>
        <taxon>Ameca</taxon>
    </lineage>
</organism>
<dbReference type="SUPFAM" id="SSF53474">
    <property type="entry name" value="alpha/beta-Hydrolases"/>
    <property type="match status" value="1"/>
</dbReference>
<sequence>MSSSLHLQDLGWRFPMATAFLNSHAVNLLLVLPILTASFATQDDLVISTTYGKVQGKLLSVPNGEVRAFLGIPYAKPPLGTLRFRAPEPVEKWEGVKEAKKLPNSCYQLPDTTYPGMTQ</sequence>